<evidence type="ECO:0008006" key="6">
    <source>
        <dbReference type="Google" id="ProtNLM"/>
    </source>
</evidence>
<reference evidence="5" key="1">
    <citation type="submission" date="2024-06" db="EMBL/GenBank/DDBJ databases">
        <authorList>
            <person name="Ryan C."/>
        </authorList>
    </citation>
    <scope>NUCLEOTIDE SEQUENCE [LARGE SCALE GENOMIC DNA]</scope>
</reference>
<feature type="compositionally biased region" description="Acidic residues" evidence="3">
    <location>
        <begin position="157"/>
        <end position="170"/>
    </location>
</feature>
<gene>
    <name evidence="4" type="ORF">URODEC1_LOCUS7326</name>
</gene>
<sequence>MASSSSSSSAAGTAAGGGALSSEGAAAMEECIGFLFGQWAALQMAVRNRWGGGGNAQAKADQLAASVLAWFTRAAKGAGLPDQDELEDLLCDAMDEYFHADLEDGSIEEVAKHLMITYTRCLRQNYSYINKLRKTRLAGSAITQTKKIMHYGGSESSDNDDDDEEEEIPMEVEAPRNRRPPKPVPDADGWTTVPTRRGRK</sequence>
<proteinExistence type="inferred from homology"/>
<dbReference type="Pfam" id="PF10273">
    <property type="entry name" value="WGG"/>
    <property type="match status" value="1"/>
</dbReference>
<evidence type="ECO:0000256" key="1">
    <source>
        <dbReference type="ARBA" id="ARBA00006524"/>
    </source>
</evidence>
<dbReference type="InterPro" id="IPR019398">
    <property type="entry name" value="Pre-rRNA_process_TSR2"/>
</dbReference>
<reference evidence="4 5" key="2">
    <citation type="submission" date="2024-10" db="EMBL/GenBank/DDBJ databases">
        <authorList>
            <person name="Ryan C."/>
        </authorList>
    </citation>
    <scope>NUCLEOTIDE SEQUENCE [LARGE SCALE GENOMIC DNA]</scope>
</reference>
<dbReference type="GO" id="GO:0006364">
    <property type="term" value="P:rRNA processing"/>
    <property type="evidence" value="ECO:0007669"/>
    <property type="project" value="UniProtKB-KW"/>
</dbReference>
<evidence type="ECO:0000313" key="5">
    <source>
        <dbReference type="Proteomes" id="UP001497457"/>
    </source>
</evidence>
<keyword evidence="5" id="KW-1185">Reference proteome</keyword>
<accession>A0ABC8VVX8</accession>
<evidence type="ECO:0000313" key="4">
    <source>
        <dbReference type="EMBL" id="CAL4897565.1"/>
    </source>
</evidence>
<dbReference type="Proteomes" id="UP001497457">
    <property type="component" value="Chromosome 11b"/>
</dbReference>
<protein>
    <recommendedName>
        <fullName evidence="6">Pre-rRNA-processing protein TSR2</fullName>
    </recommendedName>
</protein>
<feature type="region of interest" description="Disordered" evidence="3">
    <location>
        <begin position="149"/>
        <end position="200"/>
    </location>
</feature>
<evidence type="ECO:0000256" key="3">
    <source>
        <dbReference type="SAM" id="MobiDB-lite"/>
    </source>
</evidence>
<organism evidence="4 5">
    <name type="scientific">Urochloa decumbens</name>
    <dbReference type="NCBI Taxonomy" id="240449"/>
    <lineage>
        <taxon>Eukaryota</taxon>
        <taxon>Viridiplantae</taxon>
        <taxon>Streptophyta</taxon>
        <taxon>Embryophyta</taxon>
        <taxon>Tracheophyta</taxon>
        <taxon>Spermatophyta</taxon>
        <taxon>Magnoliopsida</taxon>
        <taxon>Liliopsida</taxon>
        <taxon>Poales</taxon>
        <taxon>Poaceae</taxon>
        <taxon>PACMAD clade</taxon>
        <taxon>Panicoideae</taxon>
        <taxon>Panicodae</taxon>
        <taxon>Paniceae</taxon>
        <taxon>Melinidinae</taxon>
        <taxon>Urochloa</taxon>
    </lineage>
</organism>
<dbReference type="AlphaFoldDB" id="A0ABC8VVX8"/>
<evidence type="ECO:0000256" key="2">
    <source>
        <dbReference type="ARBA" id="ARBA00022552"/>
    </source>
</evidence>
<dbReference type="EMBL" id="OZ075121">
    <property type="protein sequence ID" value="CAL4897565.1"/>
    <property type="molecule type" value="Genomic_DNA"/>
</dbReference>
<dbReference type="PANTHER" id="PTHR21250">
    <property type="entry name" value="PRE-RRNA-PROCESSING PROTEIN TSR2 HOMOLOG"/>
    <property type="match status" value="1"/>
</dbReference>
<comment type="similarity">
    <text evidence="1">Belongs to the TSR2 family.</text>
</comment>
<keyword evidence="2" id="KW-0698">rRNA processing</keyword>
<name>A0ABC8VVX8_9POAL</name>